<sequence length="87" mass="9939">MTDNWIDEENARATNLAKTGETTNNNAPRLLKATKKPTPVRHIRSIYIQDAHGKAFDKLAFEQKMVKGKKAPELMEEAIELLLKKYD</sequence>
<protein>
    <submittedName>
        <fullName evidence="2">Uncharacterized protein</fullName>
    </submittedName>
</protein>
<proteinExistence type="predicted"/>
<dbReference type="Proteomes" id="UP001291687">
    <property type="component" value="Unassembled WGS sequence"/>
</dbReference>
<evidence type="ECO:0000256" key="1">
    <source>
        <dbReference type="SAM" id="MobiDB-lite"/>
    </source>
</evidence>
<evidence type="ECO:0000313" key="3">
    <source>
        <dbReference type="Proteomes" id="UP001291687"/>
    </source>
</evidence>
<reference evidence="2 3" key="1">
    <citation type="submission" date="2023-03" db="EMBL/GenBank/DDBJ databases">
        <title>Host association and intracellularity evolved multiple times independently in the Rickettsiales.</title>
        <authorList>
            <person name="Castelli M."/>
            <person name="Nardi T."/>
            <person name="Gammuto L."/>
            <person name="Bellinzona G."/>
            <person name="Sabaneyeva E."/>
            <person name="Potekhin A."/>
            <person name="Serra V."/>
            <person name="Petroni G."/>
            <person name="Sassera D."/>
        </authorList>
    </citation>
    <scope>NUCLEOTIDE SEQUENCE [LARGE SCALE GENOMIC DNA]</scope>
    <source>
        <strain evidence="2 3">Sr 2-6</strain>
    </source>
</reference>
<organism evidence="2 3">
    <name type="scientific">Candidatus Megaera venefica</name>
    <dbReference type="NCBI Taxonomy" id="2055910"/>
    <lineage>
        <taxon>Bacteria</taxon>
        <taxon>Pseudomonadati</taxon>
        <taxon>Pseudomonadota</taxon>
        <taxon>Alphaproteobacteria</taxon>
        <taxon>Rickettsiales</taxon>
        <taxon>Rickettsiaceae</taxon>
        <taxon>Candidatus Megaera</taxon>
    </lineage>
</organism>
<feature type="compositionally biased region" description="Polar residues" evidence="1">
    <location>
        <begin position="12"/>
        <end position="25"/>
    </location>
</feature>
<accession>A0ABU5NES8</accession>
<comment type="caution">
    <text evidence="2">The sequence shown here is derived from an EMBL/GenBank/DDBJ whole genome shotgun (WGS) entry which is preliminary data.</text>
</comment>
<gene>
    <name evidence="2" type="ORF">Megvenef_01644</name>
</gene>
<evidence type="ECO:0000313" key="2">
    <source>
        <dbReference type="EMBL" id="MEA0971660.1"/>
    </source>
</evidence>
<dbReference type="RefSeq" id="WP_322777573.1">
    <property type="nucleotide sequence ID" value="NZ_JARJFB010000205.1"/>
</dbReference>
<dbReference type="EMBL" id="JARJFB010000205">
    <property type="protein sequence ID" value="MEA0971660.1"/>
    <property type="molecule type" value="Genomic_DNA"/>
</dbReference>
<name>A0ABU5NES8_9RICK</name>
<feature type="region of interest" description="Disordered" evidence="1">
    <location>
        <begin position="1"/>
        <end position="25"/>
    </location>
</feature>
<keyword evidence="3" id="KW-1185">Reference proteome</keyword>